<evidence type="ECO:0000313" key="3">
    <source>
        <dbReference type="Proteomes" id="UP000332933"/>
    </source>
</evidence>
<dbReference type="AlphaFoldDB" id="A0A485KTY4"/>
<protein>
    <submittedName>
        <fullName evidence="2">Aste57867_11667 protein</fullName>
    </submittedName>
</protein>
<evidence type="ECO:0000313" key="1">
    <source>
        <dbReference type="EMBL" id="KAF0697647.1"/>
    </source>
</evidence>
<reference evidence="2 3" key="1">
    <citation type="submission" date="2019-03" db="EMBL/GenBank/DDBJ databases">
        <authorList>
            <person name="Gaulin E."/>
            <person name="Dumas B."/>
        </authorList>
    </citation>
    <scope>NUCLEOTIDE SEQUENCE [LARGE SCALE GENOMIC DNA]</scope>
    <source>
        <strain evidence="2">CBS 568.67</strain>
    </source>
</reference>
<dbReference type="Proteomes" id="UP000332933">
    <property type="component" value="Unassembled WGS sequence"/>
</dbReference>
<accession>A0A485KTY4</accession>
<dbReference type="OrthoDB" id="84396at2759"/>
<proteinExistence type="predicted"/>
<dbReference type="EMBL" id="CAADRA010005319">
    <property type="protein sequence ID" value="VFT88525.1"/>
    <property type="molecule type" value="Genomic_DNA"/>
</dbReference>
<gene>
    <name evidence="2" type="primary">Aste57867_11667</name>
    <name evidence="1" type="ORF">As57867_011624</name>
    <name evidence="2" type="ORF">ASTE57867_11667</name>
</gene>
<evidence type="ECO:0000313" key="2">
    <source>
        <dbReference type="EMBL" id="VFT88525.1"/>
    </source>
</evidence>
<sequence>MSIVHEYAKTFSNADCTGSVLYIAQGSGIDSGYDTMPCANGASLDVTPVPWTQYVVNQTYMDIARWGLIERTLDNTCVVGGMGGEAILASCTYTDTGCTQAVQMTESSPSTVTCWIPNPPDGPVLTQPLSPLLFKLYFNSDCSGGIVFLAQGDIFANDPPQPCTDGFELNGTQPTLDEYLPSTLYLNFTSSLFNGSIANQLCVSYDDGTSYVYAPTARPCRRRCI</sequence>
<dbReference type="EMBL" id="VJMH01005298">
    <property type="protein sequence ID" value="KAF0697647.1"/>
    <property type="molecule type" value="Genomic_DNA"/>
</dbReference>
<reference evidence="1" key="2">
    <citation type="submission" date="2019-06" db="EMBL/GenBank/DDBJ databases">
        <title>Genomics analysis of Aphanomyces spp. identifies a new class of oomycete effector associated with host adaptation.</title>
        <authorList>
            <person name="Gaulin E."/>
        </authorList>
    </citation>
    <scope>NUCLEOTIDE SEQUENCE</scope>
    <source>
        <strain evidence="1">CBS 578.67</strain>
    </source>
</reference>
<keyword evidence="3" id="KW-1185">Reference proteome</keyword>
<organism evidence="2 3">
    <name type="scientific">Aphanomyces stellatus</name>
    <dbReference type="NCBI Taxonomy" id="120398"/>
    <lineage>
        <taxon>Eukaryota</taxon>
        <taxon>Sar</taxon>
        <taxon>Stramenopiles</taxon>
        <taxon>Oomycota</taxon>
        <taxon>Saprolegniomycetes</taxon>
        <taxon>Saprolegniales</taxon>
        <taxon>Verrucalvaceae</taxon>
        <taxon>Aphanomyces</taxon>
    </lineage>
</organism>
<name>A0A485KTY4_9STRA</name>